<dbReference type="EMBL" id="LBSV01000003">
    <property type="protein sequence ID" value="KKQ26197.1"/>
    <property type="molecule type" value="Genomic_DNA"/>
</dbReference>
<feature type="coiled-coil region" evidence="4">
    <location>
        <begin position="121"/>
        <end position="149"/>
    </location>
</feature>
<dbReference type="PANTHER" id="PTHR30308">
    <property type="entry name" value="TMRNA-BINDING COMPONENT OF TRANS-TRANSLATION TAGGING COMPLEX"/>
    <property type="match status" value="1"/>
</dbReference>
<proteinExistence type="inferred from homology"/>
<comment type="similarity">
    <text evidence="3">Belongs to the SmpB family.</text>
</comment>
<reference evidence="5 6" key="1">
    <citation type="journal article" date="2015" name="Nature">
        <title>rRNA introns, odd ribosomes, and small enigmatic genomes across a large radiation of phyla.</title>
        <authorList>
            <person name="Brown C.T."/>
            <person name="Hug L.A."/>
            <person name="Thomas B.C."/>
            <person name="Sharon I."/>
            <person name="Castelle C.J."/>
            <person name="Singh A."/>
            <person name="Wilkins M.J."/>
            <person name="Williams K.H."/>
            <person name="Banfield J.F."/>
        </authorList>
    </citation>
    <scope>NUCLEOTIDE SEQUENCE [LARGE SCALE GENOMIC DNA]</scope>
</reference>
<dbReference type="InterPro" id="IPR000037">
    <property type="entry name" value="SsrA-bd_prot"/>
</dbReference>
<comment type="function">
    <text evidence="3">Required for rescue of stalled ribosomes mediated by trans-translation. Binds to transfer-messenger RNA (tmRNA), required for stable association of tmRNA with ribosomes. tmRNA and SmpB together mimic tRNA shape, replacing the anticodon stem-loop with SmpB. tmRNA is encoded by the ssrA gene; the 2 termini fold to resemble tRNA(Ala) and it encodes a 'tag peptide', a short internal open reading frame. During trans-translation Ala-aminoacylated tmRNA acts like a tRNA, entering the A-site of stalled ribosomes, displacing the stalled mRNA. The ribosome then switches to translate the ORF on the tmRNA; the nascent peptide is terminated with the 'tag peptide' encoded by the tmRNA and targeted for degradation. The ribosome is freed to recommence translation, which seems to be the essential function of trans-translation.</text>
</comment>
<evidence type="ECO:0000313" key="5">
    <source>
        <dbReference type="EMBL" id="KKQ26197.1"/>
    </source>
</evidence>
<dbReference type="InterPro" id="IPR023620">
    <property type="entry name" value="SmpB"/>
</dbReference>
<evidence type="ECO:0000313" key="6">
    <source>
        <dbReference type="Proteomes" id="UP000034917"/>
    </source>
</evidence>
<dbReference type="GO" id="GO:0003723">
    <property type="term" value="F:RNA binding"/>
    <property type="evidence" value="ECO:0007669"/>
    <property type="project" value="UniProtKB-UniRule"/>
</dbReference>
<evidence type="ECO:0000256" key="3">
    <source>
        <dbReference type="HAMAP-Rule" id="MF_00023"/>
    </source>
</evidence>
<keyword evidence="4" id="KW-0175">Coiled coil</keyword>
<dbReference type="GO" id="GO:0070930">
    <property type="term" value="P:trans-translation-dependent protein tagging"/>
    <property type="evidence" value="ECO:0007669"/>
    <property type="project" value="TreeGrafter"/>
</dbReference>
<dbReference type="Proteomes" id="UP000034917">
    <property type="component" value="Unassembled WGS sequence"/>
</dbReference>
<keyword evidence="1 3" id="KW-0963">Cytoplasm</keyword>
<name>A0A0G0G882_9BACT</name>
<dbReference type="Gene3D" id="2.40.280.10">
    <property type="match status" value="1"/>
</dbReference>
<comment type="caution">
    <text evidence="5">The sequence shown here is derived from an EMBL/GenBank/DDBJ whole genome shotgun (WGS) entry which is preliminary data.</text>
</comment>
<accession>A0A0G0G882</accession>
<dbReference type="Pfam" id="PF01668">
    <property type="entry name" value="SmpB"/>
    <property type="match status" value="1"/>
</dbReference>
<dbReference type="NCBIfam" id="NF003843">
    <property type="entry name" value="PRK05422.1"/>
    <property type="match status" value="1"/>
</dbReference>
<dbReference type="CDD" id="cd09294">
    <property type="entry name" value="SmpB"/>
    <property type="match status" value="1"/>
</dbReference>
<gene>
    <name evidence="3" type="primary">smpB</name>
    <name evidence="5" type="ORF">US40_C0003G0049</name>
</gene>
<dbReference type="NCBIfam" id="TIGR00086">
    <property type="entry name" value="smpB"/>
    <property type="match status" value="1"/>
</dbReference>
<dbReference type="PATRIC" id="fig|1618486.3.peg.319"/>
<keyword evidence="2 3" id="KW-0694">RNA-binding</keyword>
<dbReference type="SUPFAM" id="SSF74982">
    <property type="entry name" value="Small protein B (SmpB)"/>
    <property type="match status" value="1"/>
</dbReference>
<dbReference type="PANTHER" id="PTHR30308:SF2">
    <property type="entry name" value="SSRA-BINDING PROTEIN"/>
    <property type="match status" value="1"/>
</dbReference>
<dbReference type="GO" id="GO:0070929">
    <property type="term" value="P:trans-translation"/>
    <property type="evidence" value="ECO:0007669"/>
    <property type="project" value="UniProtKB-UniRule"/>
</dbReference>
<evidence type="ECO:0000256" key="2">
    <source>
        <dbReference type="ARBA" id="ARBA00022884"/>
    </source>
</evidence>
<evidence type="ECO:0000256" key="1">
    <source>
        <dbReference type="ARBA" id="ARBA00022490"/>
    </source>
</evidence>
<dbReference type="HAMAP" id="MF_00023">
    <property type="entry name" value="SmpB"/>
    <property type="match status" value="1"/>
</dbReference>
<evidence type="ECO:0000256" key="4">
    <source>
        <dbReference type="SAM" id="Coils"/>
    </source>
</evidence>
<comment type="subcellular location">
    <subcellularLocation>
        <location evidence="3">Cytoplasm</location>
    </subcellularLocation>
    <text evidence="3">The tmRNA-SmpB complex associates with stalled 70S ribosomes.</text>
</comment>
<dbReference type="AlphaFoldDB" id="A0A0G0G882"/>
<protein>
    <recommendedName>
        <fullName evidence="3">SsrA-binding protein</fullName>
    </recommendedName>
    <alternativeName>
        <fullName evidence="3">Small protein B</fullName>
    </alternativeName>
</protein>
<sequence length="149" mass="17611">MKIINRKFNREYREIETYEVGIVLTGPEVKSIRAGRFKLDDAFVRIMEDGDAYLINAEIPIYEFARNQNYDPKRTRKLLLHKKELIRLRTKMTSAGLTLAPKSCYNKGPLIKLEIALVKGRKEIEKRKLEKARDIKRQEKREAKEYLKV</sequence>
<dbReference type="GO" id="GO:0005829">
    <property type="term" value="C:cytosol"/>
    <property type="evidence" value="ECO:0007669"/>
    <property type="project" value="TreeGrafter"/>
</dbReference>
<organism evidence="5 6">
    <name type="scientific">Candidatus Roizmanbacteria bacterium GW2011_GWC2_37_13</name>
    <dbReference type="NCBI Taxonomy" id="1618486"/>
    <lineage>
        <taxon>Bacteria</taxon>
        <taxon>Candidatus Roizmaniibacteriota</taxon>
    </lineage>
</organism>